<dbReference type="RefSeq" id="XP_041186921.1">
    <property type="nucleotide sequence ID" value="XM_041331821.1"/>
</dbReference>
<dbReference type="GeneID" id="64625838"/>
<name>A0A9P7DW26_9AGAM</name>
<reference evidence="2" key="1">
    <citation type="journal article" date="2020" name="New Phytol.">
        <title>Comparative genomics reveals dynamic genome evolution in host specialist ectomycorrhizal fungi.</title>
        <authorList>
            <person name="Lofgren L.A."/>
            <person name="Nguyen N.H."/>
            <person name="Vilgalys R."/>
            <person name="Ruytinx J."/>
            <person name="Liao H.L."/>
            <person name="Branco S."/>
            <person name="Kuo A."/>
            <person name="LaButti K."/>
            <person name="Lipzen A."/>
            <person name="Andreopoulos W."/>
            <person name="Pangilinan J."/>
            <person name="Riley R."/>
            <person name="Hundley H."/>
            <person name="Na H."/>
            <person name="Barry K."/>
            <person name="Grigoriev I.V."/>
            <person name="Stajich J.E."/>
            <person name="Kennedy P.G."/>
        </authorList>
    </citation>
    <scope>NUCLEOTIDE SEQUENCE</scope>
    <source>
        <strain evidence="2">MN1</strain>
    </source>
</reference>
<feature type="domain" description="DUF6532" evidence="1">
    <location>
        <begin position="6"/>
        <end position="89"/>
    </location>
</feature>
<gene>
    <name evidence="2" type="ORF">BJ212DRAFT_1284416</name>
</gene>
<dbReference type="EMBL" id="JABBWG010000058">
    <property type="protein sequence ID" value="KAG1804409.1"/>
    <property type="molecule type" value="Genomic_DNA"/>
</dbReference>
<evidence type="ECO:0000259" key="1">
    <source>
        <dbReference type="Pfam" id="PF20149"/>
    </source>
</evidence>
<protein>
    <recommendedName>
        <fullName evidence="1">DUF6532 domain-containing protein</fullName>
    </recommendedName>
</protein>
<accession>A0A9P7DW26</accession>
<dbReference type="AlphaFoldDB" id="A0A9P7DW26"/>
<evidence type="ECO:0000313" key="2">
    <source>
        <dbReference type="EMBL" id="KAG1804409.1"/>
    </source>
</evidence>
<comment type="caution">
    <text evidence="2">The sequence shown here is derived from an EMBL/GenBank/DDBJ whole genome shotgun (WGS) entry which is preliminary data.</text>
</comment>
<dbReference type="InterPro" id="IPR045341">
    <property type="entry name" value="DUF6532"/>
</dbReference>
<sequence>QDWEMKRGIYKTELIQSAVNSMWFANHGDKGVIHRRYFDPLPVELLALILTAIECCINEWITGVREDIKFLSATYSPVYQVHLNSLQHFNECTNAYNLLAKIGINILDLVRYVPGHCH</sequence>
<organism evidence="2 3">
    <name type="scientific">Suillus subaureus</name>
    <dbReference type="NCBI Taxonomy" id="48587"/>
    <lineage>
        <taxon>Eukaryota</taxon>
        <taxon>Fungi</taxon>
        <taxon>Dikarya</taxon>
        <taxon>Basidiomycota</taxon>
        <taxon>Agaricomycotina</taxon>
        <taxon>Agaricomycetes</taxon>
        <taxon>Agaricomycetidae</taxon>
        <taxon>Boletales</taxon>
        <taxon>Suillineae</taxon>
        <taxon>Suillaceae</taxon>
        <taxon>Suillus</taxon>
    </lineage>
</organism>
<feature type="non-terminal residue" evidence="2">
    <location>
        <position position="118"/>
    </location>
</feature>
<dbReference type="OrthoDB" id="3268553at2759"/>
<dbReference type="Pfam" id="PF20149">
    <property type="entry name" value="DUF6532"/>
    <property type="match status" value="1"/>
</dbReference>
<keyword evidence="3" id="KW-1185">Reference proteome</keyword>
<proteinExistence type="predicted"/>
<evidence type="ECO:0000313" key="3">
    <source>
        <dbReference type="Proteomes" id="UP000807769"/>
    </source>
</evidence>
<dbReference type="Proteomes" id="UP000807769">
    <property type="component" value="Unassembled WGS sequence"/>
</dbReference>